<feature type="domain" description="Phytase-like" evidence="2">
    <location>
        <begin position="94"/>
        <end position="430"/>
    </location>
</feature>
<feature type="signal peptide" evidence="1">
    <location>
        <begin position="1"/>
        <end position="20"/>
    </location>
</feature>
<dbReference type="PANTHER" id="PTHR37957">
    <property type="entry name" value="BLR7070 PROTEIN"/>
    <property type="match status" value="1"/>
</dbReference>
<feature type="chain" id="PRO_5045801543" evidence="1">
    <location>
        <begin position="21"/>
        <end position="458"/>
    </location>
</feature>
<protein>
    <submittedName>
        <fullName evidence="3">Esterase-like activity of phytase family protein</fullName>
    </submittedName>
</protein>
<organism evidence="3 4">
    <name type="scientific">Vogesella aquatica</name>
    <dbReference type="NCBI Taxonomy" id="2984206"/>
    <lineage>
        <taxon>Bacteria</taxon>
        <taxon>Pseudomonadati</taxon>
        <taxon>Pseudomonadota</taxon>
        <taxon>Betaproteobacteria</taxon>
        <taxon>Neisseriales</taxon>
        <taxon>Chromobacteriaceae</taxon>
        <taxon>Vogesella</taxon>
    </lineage>
</organism>
<comment type="caution">
    <text evidence="3">The sequence shown here is derived from an EMBL/GenBank/DDBJ whole genome shotgun (WGS) entry which is preliminary data.</text>
</comment>
<sequence length="458" mass="49795">MKPLFSLTLALACCATAAHAQQAVEASLAGHAVVPFNTVATPPADAGAFFATSGKFANGKRVRNEVLGSEAANTFVGDPKYPRASGGALPVKGQAVQGFSGIAMLDRNHYLTLTDNGFGNKINSQDALLMVHRVAVDWAKGSTALQRTTFLHDPDRKVPFAIQNEASAQRYLTGVDFDVESLQVVGKEMWIGDEFGPYLIRADLDGKVLAVHEMKVGDVAYRSPDHYLNGRLGNLPTDSIGSWNVRRSGGFEPMAKSPDGSKLYPALEWPAFDAASKGFERAANGKTFTRIFEFDVAAGRYTGKQWKYQFEQDGNVMADFQLLDASTGLLIERDDSSEGLGQVCPGEMTRTDCFNKPAAFKRVYKIDLAQADADGFVKKVAYIDLTRIADPKRLSRYSDANGRFGLPHLGPEGLVVVDGHHIVLVNDNNFPYSSGRQLGKPDDNELTLLDIQPLIDAR</sequence>
<keyword evidence="4" id="KW-1185">Reference proteome</keyword>
<evidence type="ECO:0000256" key="1">
    <source>
        <dbReference type="SAM" id="SignalP"/>
    </source>
</evidence>
<dbReference type="RefSeq" id="WP_272752303.1">
    <property type="nucleotide sequence ID" value="NZ_JAQQLF010000014.1"/>
</dbReference>
<dbReference type="EMBL" id="JAQQLF010000014">
    <property type="protein sequence ID" value="MDC7717999.1"/>
    <property type="molecule type" value="Genomic_DNA"/>
</dbReference>
<dbReference type="PANTHER" id="PTHR37957:SF1">
    <property type="entry name" value="PHYTASE-LIKE DOMAIN-CONTAINING PROTEIN"/>
    <property type="match status" value="1"/>
</dbReference>
<keyword evidence="1" id="KW-0732">Signal</keyword>
<accession>A0ABT5IZK1</accession>
<evidence type="ECO:0000259" key="2">
    <source>
        <dbReference type="Pfam" id="PF13449"/>
    </source>
</evidence>
<evidence type="ECO:0000313" key="4">
    <source>
        <dbReference type="Proteomes" id="UP001219956"/>
    </source>
</evidence>
<evidence type="ECO:0000313" key="3">
    <source>
        <dbReference type="EMBL" id="MDC7717999.1"/>
    </source>
</evidence>
<gene>
    <name evidence="3" type="ORF">PQU95_12340</name>
</gene>
<name>A0ABT5IZK1_9NEIS</name>
<reference evidence="3 4" key="1">
    <citation type="submission" date="2023-01" db="EMBL/GenBank/DDBJ databases">
        <title>Novel species of the genus Vogesella isolated from rivers.</title>
        <authorList>
            <person name="Lu H."/>
        </authorList>
    </citation>
    <scope>NUCLEOTIDE SEQUENCE [LARGE SCALE GENOMIC DNA]</scope>
    <source>
        <strain evidence="3 4">DC21W</strain>
    </source>
</reference>
<dbReference type="InterPro" id="IPR027372">
    <property type="entry name" value="Phytase-like_dom"/>
</dbReference>
<dbReference type="Proteomes" id="UP001219956">
    <property type="component" value="Unassembled WGS sequence"/>
</dbReference>
<proteinExistence type="predicted"/>
<dbReference type="Pfam" id="PF13449">
    <property type="entry name" value="Phytase-like"/>
    <property type="match status" value="1"/>
</dbReference>